<dbReference type="RefSeq" id="WP_271325093.1">
    <property type="nucleotide sequence ID" value="NZ_JAAGKO020000046.1"/>
</dbReference>
<evidence type="ECO:0000256" key="1">
    <source>
        <dbReference type="SAM" id="MobiDB-lite"/>
    </source>
</evidence>
<dbReference type="Proteomes" id="UP001156398">
    <property type="component" value="Unassembled WGS sequence"/>
</dbReference>
<comment type="caution">
    <text evidence="3">The sequence shown here is derived from an EMBL/GenBank/DDBJ whole genome shotgun (WGS) entry which is preliminary data.</text>
</comment>
<protein>
    <submittedName>
        <fullName evidence="3">ScbA/BarX family gamma-butyrolactone biosynthesis protein</fullName>
    </submittedName>
</protein>
<dbReference type="InterPro" id="IPR005509">
    <property type="entry name" value="AfsA_hotdog_dom"/>
</dbReference>
<dbReference type="InterPro" id="IPR047757">
    <property type="entry name" value="AfsA-like"/>
</dbReference>
<reference evidence="3 4" key="1">
    <citation type="submission" date="2023-05" db="EMBL/GenBank/DDBJ databases">
        <title>Streptantibioticus silvisoli sp. nov., acidotolerant actinomycetes 1 from pine litter.</title>
        <authorList>
            <person name="Swiecimska M."/>
            <person name="Golinska P."/>
            <person name="Sangal V."/>
            <person name="Wachnowicz B."/>
            <person name="Goodfellow M."/>
        </authorList>
    </citation>
    <scope>NUCLEOTIDE SEQUENCE [LARGE SCALE GENOMIC DNA]</scope>
    <source>
        <strain evidence="3 4">SL54</strain>
    </source>
</reference>
<dbReference type="Pfam" id="PF03756">
    <property type="entry name" value="AfsA"/>
    <property type="match status" value="2"/>
</dbReference>
<feature type="domain" description="A-factor biosynthesis hotdog" evidence="2">
    <location>
        <begin position="248"/>
        <end position="350"/>
    </location>
</feature>
<feature type="compositionally biased region" description="Pro residues" evidence="1">
    <location>
        <begin position="23"/>
        <end position="32"/>
    </location>
</feature>
<sequence length="353" mass="38264">MQSSSVTTPPVPLPRLPVAHVPTPAPPGTPQPPRHDFPTLTTTVPRQYVHRAAVSEVFLTNWETDGTDGFIVGAQWPRGHALFSPRYGQQDPLLLAETIRQAGALLAHAKFDVPLGHHFLMWDLSYTAVPGTLGTAPLPTDLTLRVTCHDVTRRGTQLSSLRYRAEVWRGALRIAVGSAGYNCTSAAVYRRIRGERPTVCGTQPTVPLPPHAVGHTDRRDVVLTDPSDGPFGVDVAPLAAHAARTGIGRPRGTWRLRVDTTHPVYFDHPQDHVPGMLLVEAARQAAQVLLGPGPVHPVALHSTFERYAELTAPCWIEAETGEPDDTGQTPVTVTARQDGETLFSAMLTCRPLA</sequence>
<evidence type="ECO:0000259" key="2">
    <source>
        <dbReference type="Pfam" id="PF03756"/>
    </source>
</evidence>
<keyword evidence="4" id="KW-1185">Reference proteome</keyword>
<proteinExistence type="predicted"/>
<feature type="domain" description="A-factor biosynthesis hotdog" evidence="2">
    <location>
        <begin position="48"/>
        <end position="170"/>
    </location>
</feature>
<dbReference type="NCBIfam" id="NF041195">
    <property type="entry name" value="ScbA_BarX_GamBu"/>
    <property type="match status" value="1"/>
</dbReference>
<name>A0ABT6W708_9ACTN</name>
<dbReference type="EMBL" id="JAAGKO020000046">
    <property type="protein sequence ID" value="MDI5966175.1"/>
    <property type="molecule type" value="Genomic_DNA"/>
</dbReference>
<gene>
    <name evidence="3" type="ORF">POF43_026175</name>
</gene>
<accession>A0ABT6W708</accession>
<organism evidence="3 4">
    <name type="scientific">Streptantibioticus silvisoli</name>
    <dbReference type="NCBI Taxonomy" id="2705255"/>
    <lineage>
        <taxon>Bacteria</taxon>
        <taxon>Bacillati</taxon>
        <taxon>Actinomycetota</taxon>
        <taxon>Actinomycetes</taxon>
        <taxon>Kitasatosporales</taxon>
        <taxon>Streptomycetaceae</taxon>
        <taxon>Streptantibioticus</taxon>
    </lineage>
</organism>
<feature type="region of interest" description="Disordered" evidence="1">
    <location>
        <begin position="1"/>
        <end position="34"/>
    </location>
</feature>
<evidence type="ECO:0000313" key="4">
    <source>
        <dbReference type="Proteomes" id="UP001156398"/>
    </source>
</evidence>
<evidence type="ECO:0000313" key="3">
    <source>
        <dbReference type="EMBL" id="MDI5966175.1"/>
    </source>
</evidence>